<gene>
    <name evidence="2" type="ORF">g.131797</name>
</gene>
<accession>A0A2S2P344</accession>
<evidence type="ECO:0000313" key="2">
    <source>
        <dbReference type="EMBL" id="MBY23850.1"/>
    </source>
</evidence>
<feature type="region of interest" description="Disordered" evidence="1">
    <location>
        <begin position="64"/>
        <end position="110"/>
    </location>
</feature>
<protein>
    <submittedName>
        <fullName evidence="2">Uncharacterized protein</fullName>
    </submittedName>
</protein>
<reference evidence="2" key="1">
    <citation type="submission" date="2018-04" db="EMBL/GenBank/DDBJ databases">
        <title>Transcriptome of Schizaphis graminum biotype I.</title>
        <authorList>
            <person name="Scully E.D."/>
            <person name="Geib S.M."/>
            <person name="Palmer N.A."/>
            <person name="Koch K."/>
            <person name="Bradshaw J."/>
            <person name="Heng-Moss T."/>
            <person name="Sarath G."/>
        </authorList>
    </citation>
    <scope>NUCLEOTIDE SEQUENCE</scope>
</reference>
<proteinExistence type="predicted"/>
<organism evidence="2">
    <name type="scientific">Schizaphis graminum</name>
    <name type="common">Green bug aphid</name>
    <dbReference type="NCBI Taxonomy" id="13262"/>
    <lineage>
        <taxon>Eukaryota</taxon>
        <taxon>Metazoa</taxon>
        <taxon>Ecdysozoa</taxon>
        <taxon>Arthropoda</taxon>
        <taxon>Hexapoda</taxon>
        <taxon>Insecta</taxon>
        <taxon>Pterygota</taxon>
        <taxon>Neoptera</taxon>
        <taxon>Paraneoptera</taxon>
        <taxon>Hemiptera</taxon>
        <taxon>Sternorrhyncha</taxon>
        <taxon>Aphidomorpha</taxon>
        <taxon>Aphidoidea</taxon>
        <taxon>Aphididae</taxon>
        <taxon>Aphidini</taxon>
        <taxon>Schizaphis</taxon>
    </lineage>
</organism>
<dbReference type="EMBL" id="GGMR01011231">
    <property type="protein sequence ID" value="MBY23850.1"/>
    <property type="molecule type" value="Transcribed_RNA"/>
</dbReference>
<name>A0A2S2P344_SCHGA</name>
<dbReference type="AlphaFoldDB" id="A0A2S2P344"/>
<feature type="compositionally biased region" description="Basic and acidic residues" evidence="1">
    <location>
        <begin position="68"/>
        <end position="93"/>
    </location>
</feature>
<sequence>MYVCICVSVCRERRKVTKAIVDELSSLPEIAWRYRTDNTHYINRCRRGYVRLCTHGFPGSKAFIKLPGGDRKQTPQRPDDKRAGYPNKSDRRLYTRARKPVRSFGVESLR</sequence>
<evidence type="ECO:0000256" key="1">
    <source>
        <dbReference type="SAM" id="MobiDB-lite"/>
    </source>
</evidence>